<evidence type="ECO:0000313" key="6">
    <source>
        <dbReference type="EMBL" id="KAJ8767410.1"/>
    </source>
</evidence>
<sequence>MKSSIFSPSTILIYIFLLSIFISFPRCEDLIDQICKKTPFYELCEASLRPDSQNSSDVRGLASTVTSLILSDATDTLGYIQGLIKQTKDPELQRALADCAELYIPVVKYNLPQAIAAFTKGQYGFATYVLSDVSKQADSCEKGFSSSIESPLSERNKLVSNLCAVAVAIIKLLSV</sequence>
<evidence type="ECO:0000256" key="3">
    <source>
        <dbReference type="ARBA" id="ARBA00038471"/>
    </source>
</evidence>
<dbReference type="EMBL" id="JAIWQS010000004">
    <property type="protein sequence ID" value="KAJ8767410.1"/>
    <property type="molecule type" value="Genomic_DNA"/>
</dbReference>
<feature type="chain" id="PRO_5043944931" description="Pectinesterase inhibitor domain-containing protein" evidence="4">
    <location>
        <begin position="28"/>
        <end position="175"/>
    </location>
</feature>
<feature type="domain" description="Pectinesterase inhibitor" evidence="5">
    <location>
        <begin position="26"/>
        <end position="169"/>
    </location>
</feature>
<dbReference type="InterPro" id="IPR034087">
    <property type="entry name" value="C/VIF1"/>
</dbReference>
<keyword evidence="2" id="KW-1015">Disulfide bond</keyword>
<dbReference type="Pfam" id="PF04043">
    <property type="entry name" value="PMEI"/>
    <property type="match status" value="1"/>
</dbReference>
<evidence type="ECO:0000259" key="5">
    <source>
        <dbReference type="SMART" id="SM00856"/>
    </source>
</evidence>
<comment type="similarity">
    <text evidence="3">Belongs to the PMEI family.</text>
</comment>
<dbReference type="FunFam" id="1.20.140.40:FF:000009">
    <property type="entry name" value="Invertase/pectin methylesterase inhibitor family protein"/>
    <property type="match status" value="1"/>
</dbReference>
<keyword evidence="1 4" id="KW-0732">Signal</keyword>
<protein>
    <recommendedName>
        <fullName evidence="5">Pectinesterase inhibitor domain-containing protein</fullName>
    </recommendedName>
</protein>
<evidence type="ECO:0000256" key="4">
    <source>
        <dbReference type="SAM" id="SignalP"/>
    </source>
</evidence>
<dbReference type="PANTHER" id="PTHR36710">
    <property type="entry name" value="PECTINESTERASE INHIBITOR-LIKE"/>
    <property type="match status" value="1"/>
</dbReference>
<proteinExistence type="inferred from homology"/>
<dbReference type="InterPro" id="IPR052421">
    <property type="entry name" value="PCW_Enzyme_Inhibitor"/>
</dbReference>
<gene>
    <name evidence="6" type="ORF">K2173_017454</name>
</gene>
<dbReference type="NCBIfam" id="TIGR01614">
    <property type="entry name" value="PME_inhib"/>
    <property type="match status" value="1"/>
</dbReference>
<evidence type="ECO:0000256" key="2">
    <source>
        <dbReference type="ARBA" id="ARBA00023157"/>
    </source>
</evidence>
<dbReference type="GO" id="GO:0004857">
    <property type="term" value="F:enzyme inhibitor activity"/>
    <property type="evidence" value="ECO:0007669"/>
    <property type="project" value="InterPro"/>
</dbReference>
<dbReference type="Gene3D" id="1.20.140.40">
    <property type="entry name" value="Invertase/pectin methylesterase inhibitor family protein"/>
    <property type="match status" value="1"/>
</dbReference>
<evidence type="ECO:0000313" key="7">
    <source>
        <dbReference type="Proteomes" id="UP001159364"/>
    </source>
</evidence>
<name>A0AAV8TKL7_9ROSI</name>
<accession>A0AAV8TKL7</accession>
<dbReference type="SMART" id="SM00856">
    <property type="entry name" value="PMEI"/>
    <property type="match status" value="1"/>
</dbReference>
<dbReference type="Proteomes" id="UP001159364">
    <property type="component" value="Linkage Group LG04"/>
</dbReference>
<dbReference type="PANTHER" id="PTHR36710:SF18">
    <property type="entry name" value="PECTINESTERASE INHIBITOR 5-RELATED"/>
    <property type="match status" value="1"/>
</dbReference>
<dbReference type="InterPro" id="IPR006501">
    <property type="entry name" value="Pectinesterase_inhib_dom"/>
</dbReference>
<comment type="caution">
    <text evidence="6">The sequence shown here is derived from an EMBL/GenBank/DDBJ whole genome shotgun (WGS) entry which is preliminary data.</text>
</comment>
<dbReference type="SUPFAM" id="SSF101148">
    <property type="entry name" value="Plant invertase/pectin methylesterase inhibitor"/>
    <property type="match status" value="1"/>
</dbReference>
<dbReference type="CDD" id="cd15796">
    <property type="entry name" value="CIF_like"/>
    <property type="match status" value="1"/>
</dbReference>
<keyword evidence="7" id="KW-1185">Reference proteome</keyword>
<evidence type="ECO:0000256" key="1">
    <source>
        <dbReference type="ARBA" id="ARBA00022729"/>
    </source>
</evidence>
<feature type="signal peptide" evidence="4">
    <location>
        <begin position="1"/>
        <end position="27"/>
    </location>
</feature>
<reference evidence="6 7" key="1">
    <citation type="submission" date="2021-09" db="EMBL/GenBank/DDBJ databases">
        <title>Genomic insights and catalytic innovation underlie evolution of tropane alkaloids biosynthesis.</title>
        <authorList>
            <person name="Wang Y.-J."/>
            <person name="Tian T."/>
            <person name="Huang J.-P."/>
            <person name="Huang S.-X."/>
        </authorList>
    </citation>
    <scope>NUCLEOTIDE SEQUENCE [LARGE SCALE GENOMIC DNA]</scope>
    <source>
        <strain evidence="6">KIB-2018</strain>
        <tissue evidence="6">Leaf</tissue>
    </source>
</reference>
<dbReference type="AlphaFoldDB" id="A0AAV8TKL7"/>
<organism evidence="6 7">
    <name type="scientific">Erythroxylum novogranatense</name>
    <dbReference type="NCBI Taxonomy" id="1862640"/>
    <lineage>
        <taxon>Eukaryota</taxon>
        <taxon>Viridiplantae</taxon>
        <taxon>Streptophyta</taxon>
        <taxon>Embryophyta</taxon>
        <taxon>Tracheophyta</taxon>
        <taxon>Spermatophyta</taxon>
        <taxon>Magnoliopsida</taxon>
        <taxon>eudicotyledons</taxon>
        <taxon>Gunneridae</taxon>
        <taxon>Pentapetalae</taxon>
        <taxon>rosids</taxon>
        <taxon>fabids</taxon>
        <taxon>Malpighiales</taxon>
        <taxon>Erythroxylaceae</taxon>
        <taxon>Erythroxylum</taxon>
    </lineage>
</organism>
<dbReference type="InterPro" id="IPR035513">
    <property type="entry name" value="Invertase/methylesterase_inhib"/>
</dbReference>